<name>A0A178KKN6_9GAMM</name>
<dbReference type="RefSeq" id="WP_068327257.1">
    <property type="nucleotide sequence ID" value="NZ_LVHF01000012.1"/>
</dbReference>
<accession>A0A178KKN6</accession>
<sequence length="316" mass="35721">MPDLDIGKQLKAGKADPLIDLALGSDKFTELNGLIDKHVVNRVEQTEIVQEAKQKFSTSFSRVAAQKLQAFASPKMSDSDSFISHERYKRGTYGGGDYLDNSAHAYESATSGKFYKARRKIVDLVRVQKKSPIKFIKLPFTLIPGGEIAVKYTFKGIEAVAKSMGSARKARKRQQYDAKNLDSLSESLGEKEALRKIAKWHAKDISDLGNKLQRNLAKLKQAAVLLDTRQAVLERLIENTFTVDGLHHDEFQESMKLKKARNDVAMSYHEVKHYIDKIQQMCFVMQATSVDVTAHITCFDAYLDETKELVDWSFNH</sequence>
<evidence type="ECO:0000313" key="1">
    <source>
        <dbReference type="EMBL" id="OAN17827.1"/>
    </source>
</evidence>
<proteinExistence type="predicted"/>
<dbReference type="EMBL" id="LVHF01000012">
    <property type="protein sequence ID" value="OAN17827.1"/>
    <property type="molecule type" value="Genomic_DNA"/>
</dbReference>
<reference evidence="1 2" key="1">
    <citation type="submission" date="2016-03" db="EMBL/GenBank/DDBJ databases">
        <title>Photobacterium proteolyticum sp. nov. a protease producing bacterium isolated from ocean sediments of Laizhou Bay.</title>
        <authorList>
            <person name="Li Y."/>
        </authorList>
    </citation>
    <scope>NUCLEOTIDE SEQUENCE [LARGE SCALE GENOMIC DNA]</scope>
    <source>
        <strain evidence="1 2">R-40508</strain>
    </source>
</reference>
<comment type="caution">
    <text evidence="1">The sequence shown here is derived from an EMBL/GenBank/DDBJ whole genome shotgun (WGS) entry which is preliminary data.</text>
</comment>
<keyword evidence="2" id="KW-1185">Reference proteome</keyword>
<dbReference type="Proteomes" id="UP000078503">
    <property type="component" value="Unassembled WGS sequence"/>
</dbReference>
<dbReference type="AlphaFoldDB" id="A0A178KKN6"/>
<gene>
    <name evidence="1" type="ORF">A3K86_02590</name>
</gene>
<organism evidence="1 2">
    <name type="scientific">Photobacterium jeanii</name>
    <dbReference type="NCBI Taxonomy" id="858640"/>
    <lineage>
        <taxon>Bacteria</taxon>
        <taxon>Pseudomonadati</taxon>
        <taxon>Pseudomonadota</taxon>
        <taxon>Gammaproteobacteria</taxon>
        <taxon>Vibrionales</taxon>
        <taxon>Vibrionaceae</taxon>
        <taxon>Photobacterium</taxon>
    </lineage>
</organism>
<dbReference type="OrthoDB" id="6464765at2"/>
<evidence type="ECO:0000313" key="2">
    <source>
        <dbReference type="Proteomes" id="UP000078503"/>
    </source>
</evidence>
<dbReference type="STRING" id="858640.A3K86_02590"/>
<protein>
    <submittedName>
        <fullName evidence="1">Uncharacterized protein</fullName>
    </submittedName>
</protein>